<dbReference type="EMBL" id="JAAKZF010000017">
    <property type="protein sequence ID" value="NGO52419.1"/>
    <property type="molecule type" value="Genomic_DNA"/>
</dbReference>
<dbReference type="PANTHER" id="PTHR14413">
    <property type="entry name" value="RIBOSOMAL PROTEIN L17"/>
    <property type="match status" value="1"/>
</dbReference>
<evidence type="ECO:0000256" key="4">
    <source>
        <dbReference type="HAMAP-Rule" id="MF_01368"/>
    </source>
</evidence>
<proteinExistence type="inferred from homology"/>
<evidence type="ECO:0000256" key="2">
    <source>
        <dbReference type="ARBA" id="ARBA00022980"/>
    </source>
</evidence>
<evidence type="ECO:0000256" key="3">
    <source>
        <dbReference type="ARBA" id="ARBA00023274"/>
    </source>
</evidence>
<dbReference type="SUPFAM" id="SSF64263">
    <property type="entry name" value="Prokaryotic ribosomal protein L17"/>
    <property type="match status" value="1"/>
</dbReference>
<dbReference type="RefSeq" id="WP_165028794.1">
    <property type="nucleotide sequence ID" value="NZ_JAAKZF010000017.1"/>
</dbReference>
<keyword evidence="2 4" id="KW-0689">Ribosomal protein</keyword>
<sequence length="143" mass="15687">MRHGFTGRRLGRSASHRSAMFANLAVSLIEHEQIVTTLPKAKDLRPIVEKLVTLGKRGDLHARRQVIAQIGNEGVVKRLFDTIAPRYATRNGGYLRIMKAGFRHGDNAPLAVIEFVDRDTSAKGAADRARVEAEDANSEAEAA</sequence>
<dbReference type="Gene3D" id="3.90.1030.10">
    <property type="entry name" value="Ribosomal protein L17"/>
    <property type="match status" value="1"/>
</dbReference>
<name>A0A6G4WCT7_9HYPH</name>
<dbReference type="HAMAP" id="MF_01368">
    <property type="entry name" value="Ribosomal_bL17"/>
    <property type="match status" value="1"/>
</dbReference>
<dbReference type="FunFam" id="3.90.1030.10:FF:000001">
    <property type="entry name" value="50S ribosomal protein L17"/>
    <property type="match status" value="1"/>
</dbReference>
<gene>
    <name evidence="4 7" type="primary">rplQ</name>
    <name evidence="7" type="ORF">G6N73_14745</name>
</gene>
<comment type="caution">
    <text evidence="7">The sequence shown here is derived from an EMBL/GenBank/DDBJ whole genome shotgun (WGS) entry which is preliminary data.</text>
</comment>
<evidence type="ECO:0000256" key="5">
    <source>
        <dbReference type="RuleBase" id="RU000660"/>
    </source>
</evidence>
<dbReference type="PROSITE" id="PS01167">
    <property type="entry name" value="RIBOSOMAL_L17"/>
    <property type="match status" value="1"/>
</dbReference>
<evidence type="ECO:0000256" key="1">
    <source>
        <dbReference type="ARBA" id="ARBA00008777"/>
    </source>
</evidence>
<dbReference type="Proteomes" id="UP001642900">
    <property type="component" value="Unassembled WGS sequence"/>
</dbReference>
<dbReference type="InterPro" id="IPR047859">
    <property type="entry name" value="Ribosomal_bL17_CS"/>
</dbReference>
<dbReference type="GO" id="GO:0003735">
    <property type="term" value="F:structural constituent of ribosome"/>
    <property type="evidence" value="ECO:0007669"/>
    <property type="project" value="InterPro"/>
</dbReference>
<comment type="subunit">
    <text evidence="4">Part of the 50S ribosomal subunit. Contacts protein L32.</text>
</comment>
<evidence type="ECO:0000313" key="7">
    <source>
        <dbReference type="EMBL" id="NGO52419.1"/>
    </source>
</evidence>
<comment type="similarity">
    <text evidence="1 4 5">Belongs to the bacterial ribosomal protein bL17 family.</text>
</comment>
<dbReference type="InterPro" id="IPR036373">
    <property type="entry name" value="Ribosomal_bL17_sf"/>
</dbReference>
<dbReference type="InterPro" id="IPR000456">
    <property type="entry name" value="Ribosomal_bL17"/>
</dbReference>
<dbReference type="AlphaFoldDB" id="A0A6G4WCT7"/>
<accession>A0A6G4WCT7</accession>
<evidence type="ECO:0000256" key="6">
    <source>
        <dbReference type="SAM" id="MobiDB-lite"/>
    </source>
</evidence>
<dbReference type="PANTHER" id="PTHR14413:SF16">
    <property type="entry name" value="LARGE RIBOSOMAL SUBUNIT PROTEIN BL17M"/>
    <property type="match status" value="1"/>
</dbReference>
<reference evidence="7 8" key="1">
    <citation type="submission" date="2020-02" db="EMBL/GenBank/DDBJ databases">
        <title>Genome sequence of strain CCNWXJ40-4.</title>
        <authorList>
            <person name="Gao J."/>
            <person name="Sun J."/>
        </authorList>
    </citation>
    <scope>NUCLEOTIDE SEQUENCE [LARGE SCALE GENOMIC DNA]</scope>
    <source>
        <strain evidence="7 8">CCNWXJ 40-4</strain>
    </source>
</reference>
<protein>
    <recommendedName>
        <fullName evidence="4">Large ribosomal subunit protein bL17</fullName>
    </recommendedName>
</protein>
<evidence type="ECO:0000313" key="8">
    <source>
        <dbReference type="Proteomes" id="UP001642900"/>
    </source>
</evidence>
<dbReference type="NCBIfam" id="TIGR00059">
    <property type="entry name" value="L17"/>
    <property type="match status" value="1"/>
</dbReference>
<feature type="region of interest" description="Disordered" evidence="6">
    <location>
        <begin position="124"/>
        <end position="143"/>
    </location>
</feature>
<keyword evidence="3 4" id="KW-0687">Ribonucleoprotein</keyword>
<dbReference type="GO" id="GO:0006412">
    <property type="term" value="P:translation"/>
    <property type="evidence" value="ECO:0007669"/>
    <property type="project" value="UniProtKB-UniRule"/>
</dbReference>
<keyword evidence="8" id="KW-1185">Reference proteome</keyword>
<feature type="compositionally biased region" description="Acidic residues" evidence="6">
    <location>
        <begin position="134"/>
        <end position="143"/>
    </location>
</feature>
<organism evidence="7 8">
    <name type="scientific">Allomesorhizobium camelthorni</name>
    <dbReference type="NCBI Taxonomy" id="475069"/>
    <lineage>
        <taxon>Bacteria</taxon>
        <taxon>Pseudomonadati</taxon>
        <taxon>Pseudomonadota</taxon>
        <taxon>Alphaproteobacteria</taxon>
        <taxon>Hyphomicrobiales</taxon>
        <taxon>Phyllobacteriaceae</taxon>
        <taxon>Allomesorhizobium</taxon>
    </lineage>
</organism>
<dbReference type="Pfam" id="PF01196">
    <property type="entry name" value="Ribosomal_L17"/>
    <property type="match status" value="1"/>
</dbReference>
<dbReference type="GO" id="GO:0022625">
    <property type="term" value="C:cytosolic large ribosomal subunit"/>
    <property type="evidence" value="ECO:0007669"/>
    <property type="project" value="TreeGrafter"/>
</dbReference>
<feature type="compositionally biased region" description="Basic and acidic residues" evidence="6">
    <location>
        <begin position="124"/>
        <end position="133"/>
    </location>
</feature>